<dbReference type="EMBL" id="KV417875">
    <property type="protein sequence ID" value="KZP04972.1"/>
    <property type="molecule type" value="Genomic_DNA"/>
</dbReference>
<name>A0A167VFZ5_9AGAM</name>
<dbReference type="AlphaFoldDB" id="A0A167VFZ5"/>
<dbReference type="InterPro" id="IPR032675">
    <property type="entry name" value="LRR_dom_sf"/>
</dbReference>
<dbReference type="Gene3D" id="3.80.10.10">
    <property type="entry name" value="Ribonuclease Inhibitor"/>
    <property type="match status" value="1"/>
</dbReference>
<proteinExistence type="predicted"/>
<reference evidence="1" key="1">
    <citation type="journal article" date="2016" name="Mol. Biol. Evol.">
        <title>Comparative Genomics of Early-Diverging Mushroom-Forming Fungi Provides Insights into the Origins of Lignocellulose Decay Capabilities.</title>
        <authorList>
            <person name="Nagy L.G."/>
            <person name="Riley R."/>
            <person name="Tritt A."/>
            <person name="Adam C."/>
            <person name="Daum C."/>
            <person name="Floudas D."/>
            <person name="Sun H."/>
            <person name="Yadav J.S."/>
            <person name="Pangilinan J."/>
            <person name="Larsson K.H."/>
            <person name="Matsuura K."/>
            <person name="Barry K."/>
            <person name="Labutti K."/>
            <person name="Kuo R."/>
            <person name="Ohm R.A."/>
            <person name="Bhattacharya S.S."/>
            <person name="Shirouzu T."/>
            <person name="Yoshinaga Y."/>
            <person name="Martin F.M."/>
            <person name="Grigoriev I.V."/>
            <person name="Hibbett D.S."/>
        </authorList>
    </citation>
    <scope>NUCLEOTIDE SEQUENCE [LARGE SCALE GENOMIC DNA]</scope>
    <source>
        <strain evidence="1">CBS 109695</strain>
    </source>
</reference>
<evidence type="ECO:0000313" key="1">
    <source>
        <dbReference type="EMBL" id="KZP04972.1"/>
    </source>
</evidence>
<protein>
    <submittedName>
        <fullName evidence="1">Uncharacterized protein</fullName>
    </submittedName>
</protein>
<gene>
    <name evidence="1" type="ORF">FIBSPDRAFT_1054355</name>
</gene>
<dbReference type="OrthoDB" id="2269034at2759"/>
<organism evidence="1">
    <name type="scientific">Athelia psychrophila</name>
    <dbReference type="NCBI Taxonomy" id="1759441"/>
    <lineage>
        <taxon>Eukaryota</taxon>
        <taxon>Fungi</taxon>
        <taxon>Dikarya</taxon>
        <taxon>Basidiomycota</taxon>
        <taxon>Agaricomycotina</taxon>
        <taxon>Agaricomycetes</taxon>
        <taxon>Agaricomycetidae</taxon>
        <taxon>Atheliales</taxon>
        <taxon>Atheliaceae</taxon>
        <taxon>Athelia</taxon>
    </lineage>
</organism>
<sequence>MESTTRNERDTGSQGTPKLAPLLAVPDDVLVEIFYAFGAIKKNLRVPSLPQPPSPDSPAWPILLGSVCRKWRAVTLSTPRLWAGIRINISRPSNFVNATNVFQRFAARSGAYPLDIAITFSNVEDALMFSSEDMEQCQSLADALAASVDRWQHFRTNSHPSFLWKIEQAVVQGPTWSRPMLETLEIRSYGRNRQTWPDLGQNDDEAGLTMFAASPKLRYVNLGIGYSFHDDENLPIQLPWQQIEQLDRIDASSEGCMRLLRECPNLVRFNVMVPRHCGVLGPVDFLRHSLQSLEIWFDDESGASFDALFGSVELPSLLELRITFAEDEWQPLAHARLTRFLAATVTLQRLVLKLRHVSPEDFHSILKAVPSGLLELEFVHEREESAAPTIYSKQLLEELTLRTRDPPALLPNLRALSLLGALDMNIRAFTAIIRSRTWDNADAHRGAELQSLHMYIVESQKSLTVEDLQVLKDCLTRRARFRVVHRGPNGGSRSLAFPDLL</sequence>
<accession>A0A167VFZ5</accession>